<dbReference type="RefSeq" id="WP_271340359.1">
    <property type="nucleotide sequence ID" value="NZ_JAQKAB010000004.1"/>
</dbReference>
<comment type="caution">
    <text evidence="1">The sequence shown here is derived from an EMBL/GenBank/DDBJ whole genome shotgun (WGS) entry which is preliminary data.</text>
</comment>
<dbReference type="EMBL" id="JAQKAB010000004">
    <property type="protein sequence ID" value="MDA7026503.1"/>
    <property type="molecule type" value="Genomic_DNA"/>
</dbReference>
<name>A0ABT4X2I2_9BACI</name>
<organism evidence="1 2">
    <name type="scientific">Bacillus changyiensis</name>
    <dbReference type="NCBI Taxonomy" id="3004103"/>
    <lineage>
        <taxon>Bacteria</taxon>
        <taxon>Bacillati</taxon>
        <taxon>Bacillota</taxon>
        <taxon>Bacilli</taxon>
        <taxon>Bacillales</taxon>
        <taxon>Bacillaceae</taxon>
        <taxon>Bacillus</taxon>
    </lineage>
</organism>
<evidence type="ECO:0000313" key="1">
    <source>
        <dbReference type="EMBL" id="MDA7026503.1"/>
    </source>
</evidence>
<accession>A0ABT4X2I2</accession>
<gene>
    <name evidence="1" type="ORF">PJ311_07720</name>
</gene>
<keyword evidence="2" id="KW-1185">Reference proteome</keyword>
<dbReference type="Proteomes" id="UP001211894">
    <property type="component" value="Unassembled WGS sequence"/>
</dbReference>
<reference evidence="1 2" key="1">
    <citation type="submission" date="2023-01" db="EMBL/GenBank/DDBJ databases">
        <title>Bacillus changyiensis sp. nov., isolated from a coastal deposit.</title>
        <authorList>
            <person name="Xiao G."/>
            <person name="Lai Q."/>
            <person name="Hu Z."/>
            <person name="Shao Z."/>
        </authorList>
    </citation>
    <scope>NUCLEOTIDE SEQUENCE [LARGE SCALE GENOMIC DNA]</scope>
    <source>
        <strain evidence="1 2">CLL-7-23</strain>
    </source>
</reference>
<sequence>MEQNKLVIMNEKFKKEGSEEEIEGLTIMVDGIMKQAFDIIKINKNYDTYTEVMRDVIFAGIKTIVDNDRK</sequence>
<evidence type="ECO:0008006" key="3">
    <source>
        <dbReference type="Google" id="ProtNLM"/>
    </source>
</evidence>
<evidence type="ECO:0000313" key="2">
    <source>
        <dbReference type="Proteomes" id="UP001211894"/>
    </source>
</evidence>
<proteinExistence type="predicted"/>
<protein>
    <recommendedName>
        <fullName evidence="3">TetR family transcriptional regulator</fullName>
    </recommendedName>
</protein>